<dbReference type="Gene3D" id="3.10.10.10">
    <property type="entry name" value="HIV Type 1 Reverse Transcriptase, subunit A, domain 1"/>
    <property type="match status" value="2"/>
</dbReference>
<dbReference type="Pfam" id="PF00078">
    <property type="entry name" value="RVT_1"/>
    <property type="match status" value="1"/>
</dbReference>
<dbReference type="CDD" id="cd01647">
    <property type="entry name" value="RT_LTR"/>
    <property type="match status" value="1"/>
</dbReference>
<gene>
    <name evidence="5" type="ORF">FSB_LOCUS5964</name>
</gene>
<accession>A0A2N9ETB6</accession>
<dbReference type="AlphaFoldDB" id="A0A2N9ETB6"/>
<evidence type="ECO:0000313" key="5">
    <source>
        <dbReference type="EMBL" id="SPC78082.1"/>
    </source>
</evidence>
<evidence type="ECO:0000256" key="1">
    <source>
        <dbReference type="ARBA" id="ARBA00023268"/>
    </source>
</evidence>
<feature type="compositionally biased region" description="Basic and acidic residues" evidence="2">
    <location>
        <begin position="17"/>
        <end position="29"/>
    </location>
</feature>
<feature type="domain" description="Reverse transcriptase/retrotransposon-derived protein RNase H-like" evidence="4">
    <location>
        <begin position="685"/>
        <end position="754"/>
    </location>
</feature>
<dbReference type="InterPro" id="IPR000477">
    <property type="entry name" value="RT_dom"/>
</dbReference>
<dbReference type="GO" id="GO:0003824">
    <property type="term" value="F:catalytic activity"/>
    <property type="evidence" value="ECO:0007669"/>
    <property type="project" value="UniProtKB-KW"/>
</dbReference>
<dbReference type="InterPro" id="IPR043128">
    <property type="entry name" value="Rev_trsase/Diguanyl_cyclase"/>
</dbReference>
<name>A0A2N9ETB6_FAGSY</name>
<evidence type="ECO:0008006" key="6">
    <source>
        <dbReference type="Google" id="ProtNLM"/>
    </source>
</evidence>
<proteinExistence type="predicted"/>
<dbReference type="Pfam" id="PF17919">
    <property type="entry name" value="RT_RNaseH_2"/>
    <property type="match status" value="1"/>
</dbReference>
<evidence type="ECO:0000259" key="4">
    <source>
        <dbReference type="Pfam" id="PF17919"/>
    </source>
</evidence>
<dbReference type="EMBL" id="OIVN01000310">
    <property type="protein sequence ID" value="SPC78082.1"/>
    <property type="molecule type" value="Genomic_DNA"/>
</dbReference>
<dbReference type="PANTHER" id="PTHR37984:SF5">
    <property type="entry name" value="PROTEIN NYNRIN-LIKE"/>
    <property type="match status" value="1"/>
</dbReference>
<dbReference type="InterPro" id="IPR036397">
    <property type="entry name" value="RNaseH_sf"/>
</dbReference>
<dbReference type="InterPro" id="IPR050951">
    <property type="entry name" value="Retrovirus_Pol_polyprotein"/>
</dbReference>
<dbReference type="SUPFAM" id="SSF56672">
    <property type="entry name" value="DNA/RNA polymerases"/>
    <property type="match status" value="1"/>
</dbReference>
<dbReference type="GO" id="GO:0003676">
    <property type="term" value="F:nucleic acid binding"/>
    <property type="evidence" value="ECO:0007669"/>
    <property type="project" value="InterPro"/>
</dbReference>
<keyword evidence="1" id="KW-0511">Multifunctional enzyme</keyword>
<evidence type="ECO:0000259" key="3">
    <source>
        <dbReference type="Pfam" id="PF00078"/>
    </source>
</evidence>
<organism evidence="5">
    <name type="scientific">Fagus sylvatica</name>
    <name type="common">Beechnut</name>
    <dbReference type="NCBI Taxonomy" id="28930"/>
    <lineage>
        <taxon>Eukaryota</taxon>
        <taxon>Viridiplantae</taxon>
        <taxon>Streptophyta</taxon>
        <taxon>Embryophyta</taxon>
        <taxon>Tracheophyta</taxon>
        <taxon>Spermatophyta</taxon>
        <taxon>Magnoliopsida</taxon>
        <taxon>eudicotyledons</taxon>
        <taxon>Gunneridae</taxon>
        <taxon>Pentapetalae</taxon>
        <taxon>rosids</taxon>
        <taxon>fabids</taxon>
        <taxon>Fagales</taxon>
        <taxon>Fagaceae</taxon>
        <taxon>Fagus</taxon>
    </lineage>
</organism>
<dbReference type="Gene3D" id="3.30.70.270">
    <property type="match status" value="2"/>
</dbReference>
<sequence length="844" mass="94204">MPPKKSTRQNSIVNSHVETESHGHSHTMGETRAPGGGHILEGQNILGGGHIPGGENPLGGGHVLGGENIPVGGAQQMALMFEMIKGMQQAQVELAESLKQLKRPIATKKTTKTRMITATTKRGSFTTEMMHHLSLLDCRTLRWEVNRKIQDDTLQLSEEQQRVHKMPFPNYKKDKNKAVVSVVIHGNTSDMEVDESAALGFGLEDRNAAPEALITIAAESEATCFTAEVHASHAFLETTNAIIFTDEDMEVQHPDHRRPLYLSAVVKDVQVRRALVDTGSCLNLIPLSTLQVANVSQQKIQGSPMEVIGFGRVTEYTMGHVQLVLRLSFTENPSIVKLCGTPLPDWEDIKNDPEVDLQKLLEWKKKRKESEVAHRSLSQCGTTLEESGLQPSCHLTQQTENSKEVMMNQAESTAVKTEKSTIAKPKVTTKEELEMPRIDPRLVAHSLNVEPGTRPVVQPMRTFHIEMEAQITQEVKNLLAAGFIKPIQHPRWLSNIVPAAGHAMFSFMDGFSGYNQIRMSTKDAEKTAFRTPIDNFYYTVMPFGLKNIGATYQRTMTAVFYDMIHQEIENYVDDIVVKSKRREDHLETLRKVFERCHLYKLKMNPLKWAFGVSAGKFLGFLVHNRGINVDLAKASAIATLKAPTSHKKLKSFLGRLSYIRRFIPSLAAVTAVFTPLMKKRVPFVWSTTCQQAFEKIQTIMTKLPTVCALVTGRPLRLYLASNGEAIGALVAQKDEGGTEKLVYYVSRALRDTKTSGAGIVLIREDGETIAKSFKLDFSYSNNASEYEAYITELAIAHEMGIRHLKVIEDSNLIICQAKGEFSPMKHGYVSGYRYGMAVLQFLKN</sequence>
<protein>
    <recommendedName>
        <fullName evidence="6">Reverse transcriptase domain-containing protein</fullName>
    </recommendedName>
</protein>
<feature type="region of interest" description="Disordered" evidence="2">
    <location>
        <begin position="1"/>
        <end position="38"/>
    </location>
</feature>
<dbReference type="InterPro" id="IPR043502">
    <property type="entry name" value="DNA/RNA_pol_sf"/>
</dbReference>
<reference evidence="5" key="1">
    <citation type="submission" date="2018-02" db="EMBL/GenBank/DDBJ databases">
        <authorList>
            <person name="Cohen D.B."/>
            <person name="Kent A.D."/>
        </authorList>
    </citation>
    <scope>NUCLEOTIDE SEQUENCE</scope>
</reference>
<dbReference type="PANTHER" id="PTHR37984">
    <property type="entry name" value="PROTEIN CBG26694"/>
    <property type="match status" value="1"/>
</dbReference>
<evidence type="ECO:0000256" key="2">
    <source>
        <dbReference type="SAM" id="MobiDB-lite"/>
    </source>
</evidence>
<dbReference type="InterPro" id="IPR041577">
    <property type="entry name" value="RT_RNaseH_2"/>
</dbReference>
<feature type="domain" description="Reverse transcriptase" evidence="3">
    <location>
        <begin position="494"/>
        <end position="620"/>
    </location>
</feature>
<dbReference type="Gene3D" id="3.30.420.10">
    <property type="entry name" value="Ribonuclease H-like superfamily/Ribonuclease H"/>
    <property type="match status" value="1"/>
</dbReference>